<organism evidence="1 2">
    <name type="scientific">Citrifermentans bremense</name>
    <dbReference type="NCBI Taxonomy" id="60035"/>
    <lineage>
        <taxon>Bacteria</taxon>
        <taxon>Pseudomonadati</taxon>
        <taxon>Thermodesulfobacteriota</taxon>
        <taxon>Desulfuromonadia</taxon>
        <taxon>Geobacterales</taxon>
        <taxon>Geobacteraceae</taxon>
        <taxon>Citrifermentans</taxon>
    </lineage>
</organism>
<accession>A0A7R7FRS5</accession>
<dbReference type="Proteomes" id="UP000515472">
    <property type="component" value="Chromosome"/>
</dbReference>
<proteinExistence type="predicted"/>
<evidence type="ECO:0000313" key="1">
    <source>
        <dbReference type="EMBL" id="BCO11136.1"/>
    </source>
</evidence>
<evidence type="ECO:0000313" key="2">
    <source>
        <dbReference type="Proteomes" id="UP000515472"/>
    </source>
</evidence>
<name>A0A7R7FRS5_9BACT</name>
<protein>
    <submittedName>
        <fullName evidence="1">Uncharacterized protein</fullName>
    </submittedName>
</protein>
<keyword evidence="2" id="KW-1185">Reference proteome</keyword>
<dbReference type="EMBL" id="AP023213">
    <property type="protein sequence ID" value="BCO11136.1"/>
    <property type="molecule type" value="Genomic_DNA"/>
</dbReference>
<dbReference type="AlphaFoldDB" id="A0A7R7FRS5"/>
<sequence>MVGWHRLSIAKTGPIIQKMGGQLLLRATNKNKEKTEKAE</sequence>
<reference evidence="1 2" key="1">
    <citation type="submission" date="2020-06" db="EMBL/GenBank/DDBJ databases">
        <title>Interaction of electrochemicaly active bacteria, Geobacter bremensis R4 on different carbon anode.</title>
        <authorList>
            <person name="Meng L."/>
            <person name="Yoshida N."/>
        </authorList>
    </citation>
    <scope>NUCLEOTIDE SEQUENCE [LARGE SCALE GENOMIC DNA]</scope>
    <source>
        <strain evidence="1 2">R4</strain>
    </source>
</reference>
<gene>
    <name evidence="1" type="ORF">GEOBRER4_n0205</name>
</gene>